<feature type="transmembrane region" description="Helical" evidence="2">
    <location>
        <begin position="351"/>
        <end position="369"/>
    </location>
</feature>
<feature type="transmembrane region" description="Helical" evidence="2">
    <location>
        <begin position="226"/>
        <end position="251"/>
    </location>
</feature>
<sequence>MTDVTNPPISRVTSRRGVSAGGRSGAPSRTFRTDIEGLRAVAVLAVVLYHAGMPGLGGGFIGVDVFFVVSGFLITGLLWRQVAAGGGVRLGAFYAARARRLLPAAALVLVATAVGAVLLLPPLQARAVLGDAIAGALYVGNYRFAIQGTDYLAATEPSPLQHYWSLGVEEQFYLVWPLLIVGTAWLIARRFGPGAARSVLPFAAVLSAAAAASYAVSLAWTGDWPAWAFFSLPTRAWELAAGGLVALSVGWWRRLPPVAAAAVGWSGLVLIVAACTRVTATTPFPGTAALLPVAGTALVIVAGCATPNLGVGRLLSKPLPRAIGRVSYSWYLWHWPVLILAPAMFGTDLGLASRLAMIVISLGLAILTLHLVENPARFAAALRGSAVRSLAVGGVATAAAVCAAIVLLVIRPVPTGDGPAATPVALTAPAPRATAGPAPEVAPSAPTPRQQVQAAVAASAEMRSVPADLSPSLGNVTKPEVFVNGCVLSWRDVDQPECVSGDAESAVSVALVGDSHAAMWQPALETVAEQNHWRLETMSKVTCPLMDLPITSPYLGRTFSECEQWRRDVLARLESERPQLIVVDMSRRYGADFGFVSYDPAWVEGLGRLVSRLRATGAAVLVLGPAPDPLSTVPSCVSDHMDDVVACSPGRAAALNAGGIAAEANAAQAAGGSYADLGDLFCTSQRCPVIVGNTLVYRDDNHITGEYAQWLAPVIGEITHGAFAPN</sequence>
<evidence type="ECO:0000256" key="1">
    <source>
        <dbReference type="SAM" id="MobiDB-lite"/>
    </source>
</evidence>
<feature type="transmembrane region" description="Helical" evidence="2">
    <location>
        <begin position="59"/>
        <end position="79"/>
    </location>
</feature>
<evidence type="ECO:0000256" key="2">
    <source>
        <dbReference type="SAM" id="Phobius"/>
    </source>
</evidence>
<accession>A0A5Q5BDM4</accession>
<dbReference type="KEGG" id="mmc:Mmcs_0131"/>
<dbReference type="GO" id="GO:0016020">
    <property type="term" value="C:membrane"/>
    <property type="evidence" value="ECO:0007669"/>
    <property type="project" value="TreeGrafter"/>
</dbReference>
<feature type="transmembrane region" description="Helical" evidence="2">
    <location>
        <begin position="100"/>
        <end position="120"/>
    </location>
</feature>
<feature type="transmembrane region" description="Helical" evidence="2">
    <location>
        <begin position="286"/>
        <end position="305"/>
    </location>
</feature>
<feature type="transmembrane region" description="Helical" evidence="2">
    <location>
        <begin position="258"/>
        <end position="280"/>
    </location>
</feature>
<dbReference type="EMBL" id="CP000384">
    <property type="protein sequence ID" value="ABG06252.1"/>
    <property type="molecule type" value="Genomic_DNA"/>
</dbReference>
<feature type="domain" description="Acyltransferase 3" evidence="3">
    <location>
        <begin position="34"/>
        <end position="368"/>
    </location>
</feature>
<gene>
    <name evidence="5" type="ordered locus">Mmcs_0131</name>
</gene>
<dbReference type="Pfam" id="PF19040">
    <property type="entry name" value="SGNH"/>
    <property type="match status" value="1"/>
</dbReference>
<dbReference type="PANTHER" id="PTHR23028:SF53">
    <property type="entry name" value="ACYL_TRANSF_3 DOMAIN-CONTAINING PROTEIN"/>
    <property type="match status" value="1"/>
</dbReference>
<dbReference type="InterPro" id="IPR050879">
    <property type="entry name" value="Acyltransferase_3"/>
</dbReference>
<keyword evidence="2" id="KW-0812">Transmembrane</keyword>
<keyword evidence="2" id="KW-0472">Membrane</keyword>
<evidence type="ECO:0000259" key="3">
    <source>
        <dbReference type="Pfam" id="PF01757"/>
    </source>
</evidence>
<feature type="transmembrane region" description="Helical" evidence="2">
    <location>
        <begin position="200"/>
        <end position="220"/>
    </location>
</feature>
<organism evidence="5">
    <name type="scientific">Mycobacterium sp. (strain MCS)</name>
    <dbReference type="NCBI Taxonomy" id="164756"/>
    <lineage>
        <taxon>Bacteria</taxon>
        <taxon>Bacillati</taxon>
        <taxon>Actinomycetota</taxon>
        <taxon>Actinomycetes</taxon>
        <taxon>Mycobacteriales</taxon>
        <taxon>Mycobacteriaceae</taxon>
        <taxon>Mycobacterium</taxon>
    </lineage>
</organism>
<evidence type="ECO:0000259" key="4">
    <source>
        <dbReference type="Pfam" id="PF19040"/>
    </source>
</evidence>
<keyword evidence="5" id="KW-0012">Acyltransferase</keyword>
<feature type="domain" description="SGNH" evidence="4">
    <location>
        <begin position="494"/>
        <end position="715"/>
    </location>
</feature>
<dbReference type="GO" id="GO:0016747">
    <property type="term" value="F:acyltransferase activity, transferring groups other than amino-acyl groups"/>
    <property type="evidence" value="ECO:0007669"/>
    <property type="project" value="InterPro"/>
</dbReference>
<feature type="transmembrane region" description="Helical" evidence="2">
    <location>
        <begin position="171"/>
        <end position="188"/>
    </location>
</feature>
<feature type="transmembrane region" description="Helical" evidence="2">
    <location>
        <begin position="390"/>
        <end position="410"/>
    </location>
</feature>
<keyword evidence="2" id="KW-1133">Transmembrane helix</keyword>
<dbReference type="PANTHER" id="PTHR23028">
    <property type="entry name" value="ACETYLTRANSFERASE"/>
    <property type="match status" value="1"/>
</dbReference>
<feature type="transmembrane region" description="Helical" evidence="2">
    <location>
        <begin position="326"/>
        <end position="345"/>
    </location>
</feature>
<evidence type="ECO:0000313" key="5">
    <source>
        <dbReference type="EMBL" id="ABG06252.1"/>
    </source>
</evidence>
<dbReference type="InterPro" id="IPR043968">
    <property type="entry name" value="SGNH"/>
</dbReference>
<protein>
    <submittedName>
        <fullName evidence="5">Acyltransferase 3</fullName>
    </submittedName>
</protein>
<reference evidence="5" key="1">
    <citation type="submission" date="2006-06" db="EMBL/GenBank/DDBJ databases">
        <title>Complete sequence of chromosome of Mycobacterium sp. MCS.</title>
        <authorList>
            <consortium name="US DOE Joint Genome Institute"/>
            <person name="Copeland A."/>
            <person name="Lucas S."/>
            <person name="Lapidus A."/>
            <person name="Barry K."/>
            <person name="Detter J.C."/>
            <person name="Glavina del Rio T."/>
            <person name="Hammon N."/>
            <person name="Israni S."/>
            <person name="Dalin E."/>
            <person name="Tice H."/>
            <person name="Pitluck S."/>
            <person name="Martinez M."/>
            <person name="Schmutz J."/>
            <person name="Larimer F."/>
            <person name="Land M."/>
            <person name="Hauser L."/>
            <person name="Kyrpides N."/>
            <person name="Kim E."/>
            <person name="Miller C.D."/>
            <person name="Hughes J.E."/>
            <person name="Anderson A.J."/>
            <person name="Sims R.C."/>
            <person name="Richardson P."/>
        </authorList>
    </citation>
    <scope>NUCLEOTIDE SEQUENCE [LARGE SCALE GENOMIC DNA]</scope>
    <source>
        <strain evidence="5">MCS</strain>
    </source>
</reference>
<dbReference type="InterPro" id="IPR002656">
    <property type="entry name" value="Acyl_transf_3_dom"/>
</dbReference>
<feature type="transmembrane region" description="Helical" evidence="2">
    <location>
        <begin position="37"/>
        <end position="53"/>
    </location>
</feature>
<dbReference type="AlphaFoldDB" id="A0A5Q5BDM4"/>
<dbReference type="GO" id="GO:0009103">
    <property type="term" value="P:lipopolysaccharide biosynthetic process"/>
    <property type="evidence" value="ECO:0007669"/>
    <property type="project" value="TreeGrafter"/>
</dbReference>
<dbReference type="Pfam" id="PF01757">
    <property type="entry name" value="Acyl_transf_3"/>
    <property type="match status" value="1"/>
</dbReference>
<keyword evidence="5" id="KW-0808">Transferase</keyword>
<feature type="region of interest" description="Disordered" evidence="1">
    <location>
        <begin position="1"/>
        <end position="28"/>
    </location>
</feature>
<proteinExistence type="predicted"/>
<name>A0A5Q5BDM4_MYCSS</name>
<dbReference type="SUPFAM" id="SSF52266">
    <property type="entry name" value="SGNH hydrolase"/>
    <property type="match status" value="1"/>
</dbReference>